<keyword evidence="1" id="KW-1133">Transmembrane helix</keyword>
<feature type="domain" description="PiggyBac transposable element-derived protein" evidence="2">
    <location>
        <begin position="34"/>
        <end position="197"/>
    </location>
</feature>
<reference evidence="3" key="1">
    <citation type="submission" date="2014-12" db="EMBL/GenBank/DDBJ databases">
        <title>Insight into the proteome of Arion vulgaris.</title>
        <authorList>
            <person name="Aradska J."/>
            <person name="Bulat T."/>
            <person name="Smidak R."/>
            <person name="Sarate P."/>
            <person name="Gangsoo J."/>
            <person name="Sialana F."/>
            <person name="Bilban M."/>
            <person name="Lubec G."/>
        </authorList>
    </citation>
    <scope>NUCLEOTIDE SEQUENCE</scope>
    <source>
        <tissue evidence="3">Skin</tissue>
    </source>
</reference>
<gene>
    <name evidence="3" type="primary">ORF110144</name>
</gene>
<keyword evidence="1" id="KW-0812">Transmembrane</keyword>
<dbReference type="Pfam" id="PF13843">
    <property type="entry name" value="DDE_Tnp_1_7"/>
    <property type="match status" value="1"/>
</dbReference>
<name>A0A0B7ACJ0_9EUPU</name>
<feature type="transmembrane region" description="Helical" evidence="1">
    <location>
        <begin position="206"/>
        <end position="227"/>
    </location>
</feature>
<proteinExistence type="predicted"/>
<organism evidence="3">
    <name type="scientific">Arion vulgaris</name>
    <dbReference type="NCBI Taxonomy" id="1028688"/>
    <lineage>
        <taxon>Eukaryota</taxon>
        <taxon>Metazoa</taxon>
        <taxon>Spiralia</taxon>
        <taxon>Lophotrochozoa</taxon>
        <taxon>Mollusca</taxon>
        <taxon>Gastropoda</taxon>
        <taxon>Heterobranchia</taxon>
        <taxon>Euthyneura</taxon>
        <taxon>Panpulmonata</taxon>
        <taxon>Eupulmonata</taxon>
        <taxon>Stylommatophora</taxon>
        <taxon>Helicina</taxon>
        <taxon>Arionoidea</taxon>
        <taxon>Arionidae</taxon>
        <taxon>Arion</taxon>
    </lineage>
</organism>
<evidence type="ECO:0000256" key="1">
    <source>
        <dbReference type="SAM" id="Phobius"/>
    </source>
</evidence>
<dbReference type="PANTHER" id="PTHR46599:SF3">
    <property type="entry name" value="PIGGYBAC TRANSPOSABLE ELEMENT-DERIVED PROTEIN 4"/>
    <property type="match status" value="1"/>
</dbReference>
<dbReference type="AlphaFoldDB" id="A0A0B7ACJ0"/>
<evidence type="ECO:0000313" key="3">
    <source>
        <dbReference type="EMBL" id="CEK78433.1"/>
    </source>
</evidence>
<dbReference type="EMBL" id="HACG01031568">
    <property type="protein sequence ID" value="CEK78433.1"/>
    <property type="molecule type" value="Transcribed_RNA"/>
</dbReference>
<keyword evidence="1" id="KW-0472">Membrane</keyword>
<sequence>MKWLLVGPKAGNTKNTMLVNPKNITLKSLDCVIQPQAVFNLLIYFDKNTSYNPEADLDGGMAVKVFQTILSPLGTGHNIFADRFYITHQLIAYLISKKTYFTGTLKINRKNFPPEVKTLKLQHLETKTYLDDNSSLVTAWKDIKAKNPVIITSSKASATTVTLAGRRNKLKTKPADIYMTNFVCKGCTSNPSLCPKYCFKQLSVKISYLVAMFGLIFIYFIPGNIYINFPACDL</sequence>
<dbReference type="InterPro" id="IPR029526">
    <property type="entry name" value="PGBD"/>
</dbReference>
<dbReference type="PANTHER" id="PTHR46599">
    <property type="entry name" value="PIGGYBAC TRANSPOSABLE ELEMENT-DERIVED PROTEIN 4"/>
    <property type="match status" value="1"/>
</dbReference>
<accession>A0A0B7ACJ0</accession>
<protein>
    <recommendedName>
        <fullName evidence="2">PiggyBac transposable element-derived protein domain-containing protein</fullName>
    </recommendedName>
</protein>
<feature type="non-terminal residue" evidence="3">
    <location>
        <position position="234"/>
    </location>
</feature>
<evidence type="ECO:0000259" key="2">
    <source>
        <dbReference type="Pfam" id="PF13843"/>
    </source>
</evidence>